<proteinExistence type="inferred from homology"/>
<evidence type="ECO:0000256" key="1">
    <source>
        <dbReference type="ARBA" id="ARBA00006138"/>
    </source>
</evidence>
<keyword evidence="4 5" id="KW-0406">Ion transport</keyword>
<evidence type="ECO:0000256" key="5">
    <source>
        <dbReference type="RuleBase" id="RU364010"/>
    </source>
</evidence>
<comment type="subunit">
    <text evidence="5">V-ATPase is a heteromultimeric enzyme composed of a peripheral catalytic V1 complex (components A to H) attached to an integral membrane V0 proton pore complex.</text>
</comment>
<keyword evidence="6" id="KW-0175">Coiled coil</keyword>
<reference evidence="7" key="1">
    <citation type="submission" date="2015-07" db="EMBL/GenBank/DDBJ databases">
        <title>Adaptation to a free-living lifestyle via gene acquisitions in the diplomonad Trepomonas sp. PC1.</title>
        <authorList>
            <person name="Xu F."/>
            <person name="Jerlstrom-Hultqvist J."/>
            <person name="Kolisko M."/>
            <person name="Simpson A.G.B."/>
            <person name="Roger A.J."/>
            <person name="Svard S.G."/>
            <person name="Andersson J.O."/>
        </authorList>
    </citation>
    <scope>NUCLEOTIDE SEQUENCE</scope>
    <source>
        <strain evidence="7">PC1</strain>
    </source>
</reference>
<dbReference type="Gene3D" id="3.30.70.100">
    <property type="match status" value="1"/>
</dbReference>
<dbReference type="SUPFAM" id="SSF118203">
    <property type="entry name" value="Vacuolar ATP synthase subunit C"/>
    <property type="match status" value="1"/>
</dbReference>
<name>A0A146KFR4_9EUKA</name>
<dbReference type="InterPro" id="IPR004907">
    <property type="entry name" value="ATPase_V1-cplx_csu"/>
</dbReference>
<dbReference type="GO" id="GO:0046961">
    <property type="term" value="F:proton-transporting ATPase activity, rotational mechanism"/>
    <property type="evidence" value="ECO:0007669"/>
    <property type="project" value="InterPro"/>
</dbReference>
<feature type="non-terminal residue" evidence="7">
    <location>
        <position position="1"/>
    </location>
</feature>
<dbReference type="AlphaFoldDB" id="A0A146KFR4"/>
<accession>A0A146KFR4</accession>
<keyword evidence="2 5" id="KW-0813">Transport</keyword>
<gene>
    <name evidence="7" type="ORF">TPC1_12857</name>
</gene>
<evidence type="ECO:0000256" key="6">
    <source>
        <dbReference type="SAM" id="Coils"/>
    </source>
</evidence>
<evidence type="ECO:0000256" key="2">
    <source>
        <dbReference type="ARBA" id="ARBA00022448"/>
    </source>
</evidence>
<dbReference type="PANTHER" id="PTHR10137">
    <property type="entry name" value="V-TYPE PROTON ATPASE SUBUNIT C"/>
    <property type="match status" value="1"/>
</dbReference>
<dbReference type="PANTHER" id="PTHR10137:SF0">
    <property type="entry name" value="V-TYPE PROTON ATPASE SUBUNIT C"/>
    <property type="match status" value="1"/>
</dbReference>
<dbReference type="Pfam" id="PF03223">
    <property type="entry name" value="V-ATPase_C"/>
    <property type="match status" value="1"/>
</dbReference>
<organism evidence="7">
    <name type="scientific">Trepomonas sp. PC1</name>
    <dbReference type="NCBI Taxonomy" id="1076344"/>
    <lineage>
        <taxon>Eukaryota</taxon>
        <taxon>Metamonada</taxon>
        <taxon>Diplomonadida</taxon>
        <taxon>Hexamitidae</taxon>
        <taxon>Hexamitinae</taxon>
        <taxon>Trepomonas</taxon>
    </lineage>
</organism>
<evidence type="ECO:0000313" key="7">
    <source>
        <dbReference type="EMBL" id="JAP94475.1"/>
    </source>
</evidence>
<comment type="similarity">
    <text evidence="1 5">Belongs to the V-ATPase C subunit family.</text>
</comment>
<dbReference type="InterPro" id="IPR036132">
    <property type="entry name" value="Vac_ATP_synth_c_sf"/>
</dbReference>
<feature type="coiled-coil region" evidence="6">
    <location>
        <begin position="97"/>
        <end position="131"/>
    </location>
</feature>
<sequence length="338" mass="38719">TVLGAKILNVEQIKRNLGQKILSTQIRVGKLNPASISTLLTQVDEFGKLQTASSQLVMKLEQQLNIHLPSEYQKINGRSVMDYVFSQTQEQFLQKPLEQRQQHLEEAHSQFQKLAQELRQVESELDQLTKATSGPLIQRSGAKLLGDYTIQSDYFENMVVLVPKQNLKEFIQTVDASDEFVPQSYQFIEEDQQQAAIALLYLKARKQQAQQAVRDIKCIVKECEDVVEDDEKINELQSVKKSKTNTLVQFIQSVKGDIYQLFYQVMLEKAVTECQLRFGQQFHVMVMVCPDQQMKQLKQTVKDNVTADDEDGMYDKDMDQENAFLAMVLNSVQIAEGK</sequence>
<evidence type="ECO:0000256" key="3">
    <source>
        <dbReference type="ARBA" id="ARBA00022781"/>
    </source>
</evidence>
<protein>
    <recommendedName>
        <fullName evidence="5">V-type proton ATPase subunit C</fullName>
    </recommendedName>
</protein>
<comment type="function">
    <text evidence="5">Subunit of the V1 complex of vacuolar(H+)-ATPase (V-ATPase), a multisubunit enzyme composed of a peripheral complex (V1) that hydrolyzes ATP and a membrane integral complex (V0) that translocates protons. V-ATPase is responsible for acidifying and maintaining the pH of intracellular compartments and in some cell types, is targeted to the plasma membrane, where it is responsible for acidifying the extracellular environment. Subunit C is necessary for the assembly of the catalytic sector of the enzyme and is likely to have a specific function in its catalytic activity.</text>
</comment>
<evidence type="ECO:0000256" key="4">
    <source>
        <dbReference type="ARBA" id="ARBA00023065"/>
    </source>
</evidence>
<dbReference type="GO" id="GO:0000221">
    <property type="term" value="C:vacuolar proton-transporting V-type ATPase, V1 domain"/>
    <property type="evidence" value="ECO:0007669"/>
    <property type="project" value="TreeGrafter"/>
</dbReference>
<keyword evidence="3 5" id="KW-0375">Hydrogen ion transport</keyword>
<dbReference type="EMBL" id="GDID01002131">
    <property type="protein sequence ID" value="JAP94475.1"/>
    <property type="molecule type" value="Transcribed_RNA"/>
</dbReference>